<protein>
    <submittedName>
        <fullName evidence="7">Formate/nitrite family of transporter</fullName>
    </submittedName>
</protein>
<evidence type="ECO:0000256" key="4">
    <source>
        <dbReference type="ARBA" id="ARBA00023136"/>
    </source>
</evidence>
<dbReference type="Proteomes" id="UP000006765">
    <property type="component" value="Unassembled WGS sequence"/>
</dbReference>
<name>K2HCM8_9RHOB</name>
<dbReference type="GO" id="GO:0005886">
    <property type="term" value="C:plasma membrane"/>
    <property type="evidence" value="ECO:0007669"/>
    <property type="project" value="TreeGrafter"/>
</dbReference>
<comment type="caution">
    <text evidence="7">The sequence shown here is derived from an EMBL/GenBank/DDBJ whole genome shotgun (WGS) entry which is preliminary data.</text>
</comment>
<evidence type="ECO:0000256" key="6">
    <source>
        <dbReference type="SAM" id="Phobius"/>
    </source>
</evidence>
<feature type="transmembrane region" description="Helical" evidence="6">
    <location>
        <begin position="248"/>
        <end position="270"/>
    </location>
</feature>
<dbReference type="EMBL" id="AMGO01000011">
    <property type="protein sequence ID" value="EKE45138.1"/>
    <property type="molecule type" value="Genomic_DNA"/>
</dbReference>
<dbReference type="STRING" id="1231392.OCGS_0833"/>
<dbReference type="RefSeq" id="WP_007425986.1">
    <property type="nucleotide sequence ID" value="NZ_AMGO01000011.1"/>
</dbReference>
<dbReference type="Pfam" id="PF01226">
    <property type="entry name" value="Form_Nir_trans"/>
    <property type="match status" value="1"/>
</dbReference>
<dbReference type="AlphaFoldDB" id="K2HCM8"/>
<feature type="transmembrane region" description="Helical" evidence="6">
    <location>
        <begin position="134"/>
        <end position="157"/>
    </location>
</feature>
<keyword evidence="2 6" id="KW-0812">Transmembrane</keyword>
<evidence type="ECO:0000313" key="8">
    <source>
        <dbReference type="Proteomes" id="UP000006765"/>
    </source>
</evidence>
<dbReference type="Gene3D" id="1.20.1080.10">
    <property type="entry name" value="Glycerol uptake facilitator protein"/>
    <property type="match status" value="1"/>
</dbReference>
<feature type="transmembrane region" description="Helical" evidence="6">
    <location>
        <begin position="82"/>
        <end position="102"/>
    </location>
</feature>
<evidence type="ECO:0000256" key="5">
    <source>
        <dbReference type="SAM" id="MobiDB-lite"/>
    </source>
</evidence>
<keyword evidence="8" id="KW-1185">Reference proteome</keyword>
<dbReference type="PANTHER" id="PTHR30520:SF2">
    <property type="entry name" value="INNER MEMBRANE PROTEIN YFDC"/>
    <property type="match status" value="1"/>
</dbReference>
<dbReference type="PATRIC" id="fig|1231392.3.peg.838"/>
<evidence type="ECO:0000313" key="7">
    <source>
        <dbReference type="EMBL" id="EKE45138.1"/>
    </source>
</evidence>
<dbReference type="GO" id="GO:0015499">
    <property type="term" value="F:formate transmembrane transporter activity"/>
    <property type="evidence" value="ECO:0007669"/>
    <property type="project" value="TreeGrafter"/>
</dbReference>
<keyword evidence="3 6" id="KW-1133">Transmembrane helix</keyword>
<feature type="transmembrane region" description="Helical" evidence="6">
    <location>
        <begin position="177"/>
        <end position="200"/>
    </location>
</feature>
<evidence type="ECO:0000256" key="1">
    <source>
        <dbReference type="ARBA" id="ARBA00004141"/>
    </source>
</evidence>
<keyword evidence="4 6" id="KW-0472">Membrane</keyword>
<feature type="transmembrane region" description="Helical" evidence="6">
    <location>
        <begin position="50"/>
        <end position="70"/>
    </location>
</feature>
<accession>K2HCM8</accession>
<evidence type="ECO:0000256" key="3">
    <source>
        <dbReference type="ARBA" id="ARBA00022989"/>
    </source>
</evidence>
<dbReference type="InterPro" id="IPR023271">
    <property type="entry name" value="Aquaporin-like"/>
</dbReference>
<feature type="transmembrane region" description="Helical" evidence="6">
    <location>
        <begin position="207"/>
        <end position="228"/>
    </location>
</feature>
<sequence>MSASDEAKKNGSATESEEEEASVNEAGRLTARLIYEVVRRDGLDEMSRPVMSLTFSALAAGILIAFSVLGEAVFRTHLPEHAAWSGLVQSLGYSFGFVLVILGRMQLFTENTISTVLPLMAGPSRHYFICTARLWAIVLSCNVAGCFVAALFIAYSGGVSDDLVAAVRAISEHATSISGWTAFARAIPAGVLIAALVWMLPALPHNGLLLIVMFTWLISVGDFAHVVAGSVEMAFLMVTGHLGVAEGFVGFWLPVLAGNFAGGTAVFTLITWAQVKSEVRDDA</sequence>
<comment type="subcellular location">
    <subcellularLocation>
        <location evidence="1">Membrane</location>
        <topology evidence="1">Multi-pass membrane protein</topology>
    </subcellularLocation>
</comment>
<gene>
    <name evidence="7" type="ORF">OCGS_0833</name>
</gene>
<dbReference type="PANTHER" id="PTHR30520">
    <property type="entry name" value="FORMATE TRANSPORTER-RELATED"/>
    <property type="match status" value="1"/>
</dbReference>
<dbReference type="eggNOG" id="COG2116">
    <property type="taxonomic scope" value="Bacteria"/>
</dbReference>
<organism evidence="7 8">
    <name type="scientific">Oceaniovalibus guishaninsula JLT2003</name>
    <dbReference type="NCBI Taxonomy" id="1231392"/>
    <lineage>
        <taxon>Bacteria</taxon>
        <taxon>Pseudomonadati</taxon>
        <taxon>Pseudomonadota</taxon>
        <taxon>Alphaproteobacteria</taxon>
        <taxon>Rhodobacterales</taxon>
        <taxon>Roseobacteraceae</taxon>
        <taxon>Oceaniovalibus</taxon>
    </lineage>
</organism>
<reference evidence="7 8" key="1">
    <citation type="journal article" date="2012" name="J. Bacteriol.">
        <title>Draft Genome Sequence of Oceaniovalibus guishaninsula JLT2003T.</title>
        <authorList>
            <person name="Tang K."/>
            <person name="Liu K."/>
            <person name="Jiao N."/>
        </authorList>
    </citation>
    <scope>NUCLEOTIDE SEQUENCE [LARGE SCALE GENOMIC DNA]</scope>
    <source>
        <strain evidence="7 8">JLT2003</strain>
    </source>
</reference>
<feature type="region of interest" description="Disordered" evidence="5">
    <location>
        <begin position="1"/>
        <end position="24"/>
    </location>
</feature>
<proteinExistence type="predicted"/>
<dbReference type="InterPro" id="IPR000292">
    <property type="entry name" value="For/NO2_transpt"/>
</dbReference>
<evidence type="ECO:0000256" key="2">
    <source>
        <dbReference type="ARBA" id="ARBA00022692"/>
    </source>
</evidence>